<comment type="caution">
    <text evidence="1">The sequence shown here is derived from an EMBL/GenBank/DDBJ whole genome shotgun (WGS) entry which is preliminary data.</text>
</comment>
<evidence type="ECO:0000313" key="1">
    <source>
        <dbReference type="EMBL" id="TPX12940.1"/>
    </source>
</evidence>
<dbReference type="Proteomes" id="UP000319257">
    <property type="component" value="Unassembled WGS sequence"/>
</dbReference>
<dbReference type="EMBL" id="SKBQ01000038">
    <property type="protein sequence ID" value="TPX12940.1"/>
    <property type="molecule type" value="Genomic_DNA"/>
</dbReference>
<name>A0A507B8H7_9PEZI</name>
<dbReference type="AlphaFoldDB" id="A0A507B8H7"/>
<keyword evidence="2" id="KW-1185">Reference proteome</keyword>
<dbReference type="InParanoid" id="A0A507B8H7"/>
<accession>A0A507B8H7</accession>
<dbReference type="GeneID" id="41974032"/>
<evidence type="ECO:0000313" key="2">
    <source>
        <dbReference type="Proteomes" id="UP000319257"/>
    </source>
</evidence>
<proteinExistence type="predicted"/>
<dbReference type="RefSeq" id="XP_030994651.1">
    <property type="nucleotide sequence ID" value="XM_031141233.1"/>
</dbReference>
<dbReference type="OrthoDB" id="3596450at2759"/>
<organism evidence="1 2">
    <name type="scientific">Thyridium curvatum</name>
    <dbReference type="NCBI Taxonomy" id="1093900"/>
    <lineage>
        <taxon>Eukaryota</taxon>
        <taxon>Fungi</taxon>
        <taxon>Dikarya</taxon>
        <taxon>Ascomycota</taxon>
        <taxon>Pezizomycotina</taxon>
        <taxon>Sordariomycetes</taxon>
        <taxon>Sordariomycetidae</taxon>
        <taxon>Thyridiales</taxon>
        <taxon>Thyridiaceae</taxon>
        <taxon>Thyridium</taxon>
    </lineage>
</organism>
<sequence>MRPDQPGAHFFTVFEELNKDEMAAMRPHALAYQTTYLQCGVAAPSQTTATGRKYDWGGSSNMSAYIIDSGLWTACKESREAMEKRWKIQHWTQNRELAAKDNRWGERDVGFKGAPAMGLIPSKDSVRFQAFTVVPNSDLFCVQPFDFASISWEGLLSSVPFFHYSWGWDQVLHIALEFDPSWAVDLNSKGSISKKPTLLNLCRALDGELEWGSYSKVWLIDYSIERRRGEPLNANRKQFAGHNCRFVEVQEGDPGWLVNGFIIPEYWYGRTQYEKDKPSDVFEFLAEIREWFDCWNEDMKLNRRTPSISGVMACERDKTR</sequence>
<gene>
    <name evidence="1" type="ORF">E0L32_006585</name>
</gene>
<protein>
    <submittedName>
        <fullName evidence="1">Uncharacterized protein</fullName>
    </submittedName>
</protein>
<reference evidence="1 2" key="1">
    <citation type="submission" date="2019-06" db="EMBL/GenBank/DDBJ databases">
        <title>Draft genome sequence of the filamentous fungus Phialemoniopsis curvata isolated from diesel fuel.</title>
        <authorList>
            <person name="Varaljay V.A."/>
            <person name="Lyon W.J."/>
            <person name="Crouch A.L."/>
            <person name="Drake C.E."/>
            <person name="Hollomon J.M."/>
            <person name="Nadeau L.J."/>
            <person name="Nunn H.S."/>
            <person name="Stevenson B.S."/>
            <person name="Bojanowski C.L."/>
            <person name="Crookes-Goodson W.J."/>
        </authorList>
    </citation>
    <scope>NUCLEOTIDE SEQUENCE [LARGE SCALE GENOMIC DNA]</scope>
    <source>
        <strain evidence="1 2">D216</strain>
    </source>
</reference>